<dbReference type="AlphaFoldDB" id="I4AKG7"/>
<dbReference type="KEGG" id="fli:Fleli_2069"/>
<keyword evidence="1" id="KW-0732">Signal</keyword>
<dbReference type="SUPFAM" id="SSF81296">
    <property type="entry name" value="E set domains"/>
    <property type="match status" value="1"/>
</dbReference>
<feature type="signal peptide" evidence="1">
    <location>
        <begin position="1"/>
        <end position="23"/>
    </location>
</feature>
<proteinExistence type="predicted"/>
<feature type="domain" description="PKD" evidence="2">
    <location>
        <begin position="988"/>
        <end position="1036"/>
    </location>
</feature>
<dbReference type="InterPro" id="IPR013783">
    <property type="entry name" value="Ig-like_fold"/>
</dbReference>
<dbReference type="eggNOG" id="COG3291">
    <property type="taxonomic scope" value="Bacteria"/>
</dbReference>
<feature type="chain" id="PRO_5003685402" evidence="1">
    <location>
        <begin position="24"/>
        <end position="1150"/>
    </location>
</feature>
<dbReference type="InterPro" id="IPR035986">
    <property type="entry name" value="PKD_dom_sf"/>
</dbReference>
<dbReference type="InterPro" id="IPR026444">
    <property type="entry name" value="Secre_tail"/>
</dbReference>
<accession>I4AKG7</accession>
<dbReference type="Pfam" id="PF18911">
    <property type="entry name" value="PKD_4"/>
    <property type="match status" value="2"/>
</dbReference>
<dbReference type="PROSITE" id="PS50093">
    <property type="entry name" value="PKD"/>
    <property type="match status" value="2"/>
</dbReference>
<evidence type="ECO:0000256" key="1">
    <source>
        <dbReference type="SAM" id="SignalP"/>
    </source>
</evidence>
<dbReference type="CDD" id="cd00146">
    <property type="entry name" value="PKD"/>
    <property type="match status" value="2"/>
</dbReference>
<dbReference type="Pfam" id="PF18962">
    <property type="entry name" value="Por_Secre_tail"/>
    <property type="match status" value="1"/>
</dbReference>
<dbReference type="Proteomes" id="UP000006054">
    <property type="component" value="Chromosome"/>
</dbReference>
<dbReference type="InterPro" id="IPR014756">
    <property type="entry name" value="Ig_E-set"/>
</dbReference>
<protein>
    <submittedName>
        <fullName evidence="3">PDK repeat-containing protein</fullName>
    </submittedName>
</protein>
<keyword evidence="4" id="KW-1185">Reference proteome</keyword>
<feature type="domain" description="PKD" evidence="2">
    <location>
        <begin position="510"/>
        <end position="591"/>
    </location>
</feature>
<sequence length="1150" mass="126355" precursor="true">MKKNVFLLLFGCLSFLFCLETKAQSNPTLFTNSISSSNSIVEGKIIKQESFWNNDQTMILTRHTLEIYKLFKNSTNLSASTLTFTTIGGKVGKDIITATSHHFPINYGNSGLFLLKQDGSSYQLTTDGFIYYDILNQSASSKNNHFNSVQNEIYTQLSTPRVLKNESLFLSSPSNQRTDNITSIAPTTITAGTQSILTINGSGFGTEINEQSNIYFSFAPNGGQNDYPVLQFGWIGFFGLSEIVEWTDTRIQVRVPSVAGTGKVTVTNSNGERFVSSETLTIPYSVTSSDLYWYNFDGETPYEQEATKNYLSNYNGEGGYTLFVDPAFFANTQQMNGLTSALNKWRCATGFNVKVSANQAPIPYGSSGKTSISTFDGNEFGDITTRSYAYSNVEVCNTGTELVPFVKEFQIFVNSAINWSYSGTPAAGQVDFESEILKSLAIGHQVGYVNNPNDVMYYFLEEQQQKQTLSTTNLEAGNLMMNYTVNANNDCGLPSMQKVTAADCNNSVNPPLARFEADVTEACEPSLRVRFDNTSRNAITYQWTFIGGTPATSTEKNPTVTYAAAGNFAVTLVATSGVGSSTETKTDFIKVGNGIDYVVDLGADKVICQGESTTLDAGEVADATYLWNTGQTTRTIMVQNEGTYSVEIKKNGCSVSDQIRVSYNTSATVEAGENQAICRGEEAQLRATATGGTSYHWTPSTGLSDATILNPIATPSETTLYTLEITTGSDCGTVKDSVLVTIKDVLELPFFPIEEQIYICENDVFFIDAYPLNATNPTFRWSNRSTEPYLEITESGTYWVEVTDPNFCTFRDTIEVIATPVLNVEASTEEGQNIVCLGNTMRLHATGAAYYEWEGEGIVGDSFVSNPLVSPRETTTYLVTGYGGFRGACEPQTDTITIFVIEKPVLELGDDVILCTETSYLIDATVESSTAVYTWEDGSNEAQRTITENGMYKVEVVTECGILEDSIKVTFFVPSTLADFDFVVEGTQVTFENKTESTYELEYEWNFGDALNSTSPEQNAVFVYSEGGTYTVTLTAKAKDCEAQVSIQKGVVIEDFVTGIEDEIRAKKVNLYPNPSNTGTSVLKWQSDLGEATSFEIYNTLGQKVSYQDVNQADNQNASLSIDAQNLPKGIYIVMLSFENYTIQKKWVIE</sequence>
<organism evidence="3 4">
    <name type="scientific">Bernardetia litoralis (strain ATCC 23117 / DSM 6794 / NBRC 15988 / NCIMB 1366 / Fx l1 / Sio-4)</name>
    <name type="common">Flexibacter litoralis</name>
    <dbReference type="NCBI Taxonomy" id="880071"/>
    <lineage>
        <taxon>Bacteria</taxon>
        <taxon>Pseudomonadati</taxon>
        <taxon>Bacteroidota</taxon>
        <taxon>Cytophagia</taxon>
        <taxon>Cytophagales</taxon>
        <taxon>Bernardetiaceae</taxon>
        <taxon>Bernardetia</taxon>
    </lineage>
</organism>
<dbReference type="RefSeq" id="WP_014797899.1">
    <property type="nucleotide sequence ID" value="NC_018018.1"/>
</dbReference>
<dbReference type="NCBIfam" id="TIGR04183">
    <property type="entry name" value="Por_Secre_tail"/>
    <property type="match status" value="1"/>
</dbReference>
<dbReference type="InterPro" id="IPR022409">
    <property type="entry name" value="PKD/Chitinase_dom"/>
</dbReference>
<dbReference type="EMBL" id="CP003345">
    <property type="protein sequence ID" value="AFM04452.1"/>
    <property type="molecule type" value="Genomic_DNA"/>
</dbReference>
<dbReference type="SMART" id="SM00089">
    <property type="entry name" value="PKD"/>
    <property type="match status" value="3"/>
</dbReference>
<evidence type="ECO:0000313" key="4">
    <source>
        <dbReference type="Proteomes" id="UP000006054"/>
    </source>
</evidence>
<dbReference type="InterPro" id="IPR000601">
    <property type="entry name" value="PKD_dom"/>
</dbReference>
<dbReference type="SUPFAM" id="SSF49299">
    <property type="entry name" value="PKD domain"/>
    <property type="match status" value="2"/>
</dbReference>
<dbReference type="Gene3D" id="2.60.40.10">
    <property type="entry name" value="Immunoglobulins"/>
    <property type="match status" value="3"/>
</dbReference>
<evidence type="ECO:0000313" key="3">
    <source>
        <dbReference type="EMBL" id="AFM04452.1"/>
    </source>
</evidence>
<gene>
    <name evidence="3" type="ordered locus">Fleli_2069</name>
</gene>
<name>I4AKG7_BERLS</name>
<reference evidence="4" key="1">
    <citation type="submission" date="2012-06" db="EMBL/GenBank/DDBJ databases">
        <title>The complete genome of Flexibacter litoralis DSM 6794.</title>
        <authorList>
            <person name="Lucas S."/>
            <person name="Copeland A."/>
            <person name="Lapidus A."/>
            <person name="Glavina del Rio T."/>
            <person name="Dalin E."/>
            <person name="Tice H."/>
            <person name="Bruce D."/>
            <person name="Goodwin L."/>
            <person name="Pitluck S."/>
            <person name="Peters L."/>
            <person name="Ovchinnikova G."/>
            <person name="Lu M."/>
            <person name="Kyrpides N."/>
            <person name="Mavromatis K."/>
            <person name="Ivanova N."/>
            <person name="Brettin T."/>
            <person name="Detter J.C."/>
            <person name="Han C."/>
            <person name="Larimer F."/>
            <person name="Land M."/>
            <person name="Hauser L."/>
            <person name="Markowitz V."/>
            <person name="Cheng J.-F."/>
            <person name="Hugenholtz P."/>
            <person name="Woyke T."/>
            <person name="Wu D."/>
            <person name="Spring S."/>
            <person name="Lang E."/>
            <person name="Kopitz M."/>
            <person name="Brambilla E."/>
            <person name="Klenk H.-P."/>
            <person name="Eisen J.A."/>
        </authorList>
    </citation>
    <scope>NUCLEOTIDE SEQUENCE [LARGE SCALE GENOMIC DNA]</scope>
    <source>
        <strain evidence="4">ATCC 23117 / DSM 6794 / NBRC 15988 / NCIMB 1366 / Sio-4</strain>
    </source>
</reference>
<evidence type="ECO:0000259" key="2">
    <source>
        <dbReference type="PROSITE" id="PS50093"/>
    </source>
</evidence>
<dbReference type="HOGENOM" id="CLU_276575_0_0_10"/>
<dbReference type="OrthoDB" id="7574679at2"/>
<dbReference type="STRING" id="880071.Fleli_2069"/>